<name>A0AAV4C7B6_9GAST</name>
<accession>A0AAV4C7B6</accession>
<keyword evidence="2" id="KW-1185">Reference proteome</keyword>
<reference evidence="1 2" key="1">
    <citation type="journal article" date="2021" name="Elife">
        <title>Chloroplast acquisition without the gene transfer in kleptoplastic sea slugs, Plakobranchus ocellatus.</title>
        <authorList>
            <person name="Maeda T."/>
            <person name="Takahashi S."/>
            <person name="Yoshida T."/>
            <person name="Shimamura S."/>
            <person name="Takaki Y."/>
            <person name="Nagai Y."/>
            <person name="Toyoda A."/>
            <person name="Suzuki Y."/>
            <person name="Arimoto A."/>
            <person name="Ishii H."/>
            <person name="Satoh N."/>
            <person name="Nishiyama T."/>
            <person name="Hasebe M."/>
            <person name="Maruyama T."/>
            <person name="Minagawa J."/>
            <person name="Obokata J."/>
            <person name="Shigenobu S."/>
        </authorList>
    </citation>
    <scope>NUCLEOTIDE SEQUENCE [LARGE SCALE GENOMIC DNA]</scope>
</reference>
<evidence type="ECO:0000313" key="1">
    <source>
        <dbReference type="EMBL" id="GFO27167.1"/>
    </source>
</evidence>
<sequence>MWAARLEYLRNPYIRLSSDKDRSHLDSTPLSVEQASCATVKIPFLDQINGLLFPPETKRLKTRFNLLDSDQGSPQSSQYEPQCGA</sequence>
<comment type="caution">
    <text evidence="1">The sequence shown here is derived from an EMBL/GenBank/DDBJ whole genome shotgun (WGS) entry which is preliminary data.</text>
</comment>
<dbReference type="Proteomes" id="UP000735302">
    <property type="component" value="Unassembled WGS sequence"/>
</dbReference>
<evidence type="ECO:0000313" key="2">
    <source>
        <dbReference type="Proteomes" id="UP000735302"/>
    </source>
</evidence>
<proteinExistence type="predicted"/>
<organism evidence="1 2">
    <name type="scientific">Plakobranchus ocellatus</name>
    <dbReference type="NCBI Taxonomy" id="259542"/>
    <lineage>
        <taxon>Eukaryota</taxon>
        <taxon>Metazoa</taxon>
        <taxon>Spiralia</taxon>
        <taxon>Lophotrochozoa</taxon>
        <taxon>Mollusca</taxon>
        <taxon>Gastropoda</taxon>
        <taxon>Heterobranchia</taxon>
        <taxon>Euthyneura</taxon>
        <taxon>Panpulmonata</taxon>
        <taxon>Sacoglossa</taxon>
        <taxon>Placobranchoidea</taxon>
        <taxon>Plakobranchidae</taxon>
        <taxon>Plakobranchus</taxon>
    </lineage>
</organism>
<dbReference type="AlphaFoldDB" id="A0AAV4C7B6"/>
<protein>
    <submittedName>
        <fullName evidence="1">Uncharacterized protein</fullName>
    </submittedName>
</protein>
<dbReference type="EMBL" id="BLXT01005884">
    <property type="protein sequence ID" value="GFO27167.1"/>
    <property type="molecule type" value="Genomic_DNA"/>
</dbReference>
<gene>
    <name evidence="1" type="ORF">PoB_005367200</name>
</gene>